<dbReference type="Gene3D" id="2.60.40.10">
    <property type="entry name" value="Immunoglobulins"/>
    <property type="match status" value="4"/>
</dbReference>
<evidence type="ECO:0000256" key="10">
    <source>
        <dbReference type="SAM" id="SignalP"/>
    </source>
</evidence>
<evidence type="ECO:0000256" key="9">
    <source>
        <dbReference type="SAM" id="Phobius"/>
    </source>
</evidence>
<dbReference type="CTD" id="4352"/>
<dbReference type="PANTHER" id="PTHR23037">
    <property type="entry name" value="CYTOKINE RECEPTOR"/>
    <property type="match status" value="1"/>
</dbReference>
<dbReference type="InterPro" id="IPR003961">
    <property type="entry name" value="FN3_dom"/>
</dbReference>
<protein>
    <submittedName>
        <fullName evidence="13">Thrombopoietin receptor isoform X1</fullName>
    </submittedName>
</protein>
<dbReference type="InterPro" id="IPR015152">
    <property type="entry name" value="Growth/epo_recpt_lig-bind"/>
</dbReference>
<dbReference type="KEGG" id="snh:120051910"/>
<evidence type="ECO:0000256" key="1">
    <source>
        <dbReference type="ARBA" id="ARBA00004479"/>
    </source>
</evidence>
<dbReference type="AlphaFoldDB" id="A0A8U0R5V3"/>
<name>A0A8U0R5V3_SALNM</name>
<evidence type="ECO:0000256" key="7">
    <source>
        <dbReference type="ARBA" id="ARBA00023180"/>
    </source>
</evidence>
<dbReference type="OrthoDB" id="8608526at2759"/>
<evidence type="ECO:0000256" key="3">
    <source>
        <dbReference type="ARBA" id="ARBA00022729"/>
    </source>
</evidence>
<feature type="chain" id="PRO_5035794822" evidence="10">
    <location>
        <begin position="26"/>
        <end position="664"/>
    </location>
</feature>
<keyword evidence="3 10" id="KW-0732">Signal</keyword>
<organism evidence="12 13">
    <name type="scientific">Salvelinus namaycush</name>
    <name type="common">Lake trout</name>
    <name type="synonym">Salmo namaycush</name>
    <dbReference type="NCBI Taxonomy" id="8040"/>
    <lineage>
        <taxon>Eukaryota</taxon>
        <taxon>Metazoa</taxon>
        <taxon>Chordata</taxon>
        <taxon>Craniata</taxon>
        <taxon>Vertebrata</taxon>
        <taxon>Euteleostomi</taxon>
        <taxon>Actinopterygii</taxon>
        <taxon>Neopterygii</taxon>
        <taxon>Teleostei</taxon>
        <taxon>Protacanthopterygii</taxon>
        <taxon>Salmoniformes</taxon>
        <taxon>Salmonidae</taxon>
        <taxon>Salmoninae</taxon>
        <taxon>Salvelinus</taxon>
    </lineage>
</organism>
<dbReference type="SUPFAM" id="SSF49265">
    <property type="entry name" value="Fibronectin type III"/>
    <property type="match status" value="4"/>
</dbReference>
<dbReference type="PANTHER" id="PTHR23037:SF34">
    <property type="entry name" value="THROMBOPOIETIN RECEPTOR ISOFORM X1"/>
    <property type="match status" value="1"/>
</dbReference>
<evidence type="ECO:0000256" key="8">
    <source>
        <dbReference type="SAM" id="MobiDB-lite"/>
    </source>
</evidence>
<dbReference type="Proteomes" id="UP000808372">
    <property type="component" value="Chromosome 8"/>
</dbReference>
<dbReference type="PROSITE" id="PS51257">
    <property type="entry name" value="PROKAR_LIPOPROTEIN"/>
    <property type="match status" value="1"/>
</dbReference>
<keyword evidence="4 9" id="KW-1133">Transmembrane helix</keyword>
<dbReference type="GO" id="GO:0009897">
    <property type="term" value="C:external side of plasma membrane"/>
    <property type="evidence" value="ECO:0007669"/>
    <property type="project" value="TreeGrafter"/>
</dbReference>
<dbReference type="GO" id="GO:0004896">
    <property type="term" value="F:cytokine receptor activity"/>
    <property type="evidence" value="ECO:0007669"/>
    <property type="project" value="TreeGrafter"/>
</dbReference>
<dbReference type="Pfam" id="PF09067">
    <property type="entry name" value="EpoR_lig-bind"/>
    <property type="match status" value="1"/>
</dbReference>
<dbReference type="CDD" id="cd00063">
    <property type="entry name" value="FN3"/>
    <property type="match status" value="1"/>
</dbReference>
<evidence type="ECO:0000256" key="2">
    <source>
        <dbReference type="ARBA" id="ARBA00022692"/>
    </source>
</evidence>
<keyword evidence="12" id="KW-1185">Reference proteome</keyword>
<feature type="domain" description="Fibronectin type-III" evidence="11">
    <location>
        <begin position="342"/>
        <end position="437"/>
    </location>
</feature>
<proteinExistence type="predicted"/>
<evidence type="ECO:0000259" key="11">
    <source>
        <dbReference type="PROSITE" id="PS50853"/>
    </source>
</evidence>
<keyword evidence="5 9" id="KW-0472">Membrane</keyword>
<dbReference type="RefSeq" id="XP_038854722.1">
    <property type="nucleotide sequence ID" value="XM_038998794.1"/>
</dbReference>
<feature type="region of interest" description="Disordered" evidence="8">
    <location>
        <begin position="522"/>
        <end position="548"/>
    </location>
</feature>
<dbReference type="GeneID" id="120051910"/>
<evidence type="ECO:0000313" key="13">
    <source>
        <dbReference type="RefSeq" id="XP_038854722.1"/>
    </source>
</evidence>
<reference evidence="13" key="1">
    <citation type="submission" date="2025-08" db="UniProtKB">
        <authorList>
            <consortium name="RefSeq"/>
        </authorList>
    </citation>
    <scope>IDENTIFICATION</scope>
    <source>
        <tissue evidence="13">White muscle</tissue>
    </source>
</reference>
<sequence>MDLNLTRRILCVWLWTIACWVNVLGQGTRAGAGAVPHLSKKDVLLLADDADPKCFTRTQYDFTCFWEMPDNKSYDFFYSNDDREEKRCNLILQRTEEGQILHVCSFPPSDVFLFTFTHIRVMESSSNYTLYARTVSVEDQVLLDPPVNVSLHPTGQTGQFQVAWHTPREWENNMQYGIRYSSQSLRERTELIKPVRSQIHSLVSLAPGEVVSVQLRVKPNGYSEKETSGHWSDWSVTKTAMVPQSAADISLLCQTSDLQNITCQWNGQAYRDDTYTIYYKLGPSEREGWRECMQNENISYRCSFHGAESSEIRVKLSAGPATPRRTFYTEPFRLNNSIQTAPPGRLRGQWEKGRLCLKWDTPLLALSVHLMYQHRYQPREETVWKLVILQGPETSTCLDIQTGVQYYIQVRARPNGSVYSGYWSDWSPRLTVDTPSDIGALISCIPLMVLVVSVVFISMFSRYLSKLKQYLWPPVPNLDKVLHGFLTDINGQTWDPPFNIKQCSEETAACVVEIMSEREAPGRGMLPRESPLLLSPEQGTSGGEEESLPTLVLEVSPEYVTLTMDDVIPRLGGNEYVYDGEVGAESPSLGVGGEGVLQVRCHCSFTRSSSFPSSSSTTDILNHSYLLLAEHPIERLDYPGQQGAPQGSRVYVNLEGTSSANTNA</sequence>
<dbReference type="InterPro" id="IPR013783">
    <property type="entry name" value="Ig-like_fold"/>
</dbReference>
<keyword evidence="6 13" id="KW-0675">Receptor</keyword>
<accession>A0A8U0R5V3</accession>
<feature type="domain" description="Fibronectin type-III" evidence="11">
    <location>
        <begin position="145"/>
        <end position="242"/>
    </location>
</feature>
<feature type="compositionally biased region" description="Low complexity" evidence="8">
    <location>
        <begin position="527"/>
        <end position="537"/>
    </location>
</feature>
<dbReference type="InterPro" id="IPR036116">
    <property type="entry name" value="FN3_sf"/>
</dbReference>
<feature type="signal peptide" evidence="10">
    <location>
        <begin position="1"/>
        <end position="25"/>
    </location>
</feature>
<dbReference type="SMART" id="SM00060">
    <property type="entry name" value="FN3"/>
    <property type="match status" value="2"/>
</dbReference>
<keyword evidence="2 9" id="KW-0812">Transmembrane</keyword>
<dbReference type="PROSITE" id="PS50853">
    <property type="entry name" value="FN3"/>
    <property type="match status" value="2"/>
</dbReference>
<comment type="subcellular location">
    <subcellularLocation>
        <location evidence="1">Membrane</location>
        <topology evidence="1">Single-pass type I membrane protein</topology>
    </subcellularLocation>
</comment>
<evidence type="ECO:0000313" key="12">
    <source>
        <dbReference type="Proteomes" id="UP000808372"/>
    </source>
</evidence>
<evidence type="ECO:0000256" key="5">
    <source>
        <dbReference type="ARBA" id="ARBA00023136"/>
    </source>
</evidence>
<evidence type="ECO:0000256" key="6">
    <source>
        <dbReference type="ARBA" id="ARBA00023170"/>
    </source>
</evidence>
<evidence type="ECO:0000256" key="4">
    <source>
        <dbReference type="ARBA" id="ARBA00022989"/>
    </source>
</evidence>
<gene>
    <name evidence="13" type="primary">mpl</name>
</gene>
<keyword evidence="7" id="KW-0325">Glycoprotein</keyword>
<feature type="transmembrane region" description="Helical" evidence="9">
    <location>
        <begin position="438"/>
        <end position="460"/>
    </location>
</feature>